<dbReference type="PANTHER" id="PTHR11552">
    <property type="entry name" value="GLUCOSE-METHANOL-CHOLINE GMC OXIDOREDUCTASE"/>
    <property type="match status" value="1"/>
</dbReference>
<evidence type="ECO:0000256" key="4">
    <source>
        <dbReference type="ARBA" id="ARBA00022827"/>
    </source>
</evidence>
<dbReference type="GO" id="GO:0016614">
    <property type="term" value="F:oxidoreductase activity, acting on CH-OH group of donors"/>
    <property type="evidence" value="ECO:0007669"/>
    <property type="project" value="InterPro"/>
</dbReference>
<reference evidence="9" key="1">
    <citation type="journal article" date="2014" name="Insect Biochem. Mol. Biol.">
        <title>An insight into the sialome of the frog biting fly, Corethrella appendiculata.</title>
        <authorList>
            <person name="Ribeiro J.M.C."/>
            <person name="Chagas A.C."/>
            <person name="Pham V.M."/>
            <person name="Lounibos L.P."/>
            <person name="Calvo E."/>
        </authorList>
    </citation>
    <scope>NUCLEOTIDE SEQUENCE</scope>
    <source>
        <tissue evidence="9">Salivary glands</tissue>
    </source>
</reference>
<dbReference type="Gene3D" id="3.30.560.10">
    <property type="entry name" value="Glucose Oxidase, domain 3"/>
    <property type="match status" value="1"/>
</dbReference>
<dbReference type="AlphaFoldDB" id="U5EVL2"/>
<feature type="domain" description="Glucose-methanol-choline oxidoreductase N-terminal" evidence="8">
    <location>
        <begin position="309"/>
        <end position="323"/>
    </location>
</feature>
<evidence type="ECO:0000256" key="3">
    <source>
        <dbReference type="ARBA" id="ARBA00022630"/>
    </source>
</evidence>
<proteinExistence type="evidence at transcript level"/>
<comment type="cofactor">
    <cofactor evidence="1 5">
        <name>FAD</name>
        <dbReference type="ChEBI" id="CHEBI:57692"/>
    </cofactor>
</comment>
<evidence type="ECO:0000256" key="6">
    <source>
        <dbReference type="RuleBase" id="RU003968"/>
    </source>
</evidence>
<protein>
    <submittedName>
        <fullName evidence="9">Putative glucose dehydrogenase</fullName>
    </submittedName>
</protein>
<feature type="binding site" evidence="5">
    <location>
        <position position="272"/>
    </location>
    <ligand>
        <name>FAD</name>
        <dbReference type="ChEBI" id="CHEBI:57692"/>
    </ligand>
</feature>
<evidence type="ECO:0000256" key="1">
    <source>
        <dbReference type="ARBA" id="ARBA00001974"/>
    </source>
</evidence>
<feature type="domain" description="Glucose-methanol-choline oxidoreductase N-terminal" evidence="7">
    <location>
        <begin position="130"/>
        <end position="153"/>
    </location>
</feature>
<dbReference type="Pfam" id="PF00732">
    <property type="entry name" value="GMC_oxred_N"/>
    <property type="match status" value="1"/>
</dbReference>
<evidence type="ECO:0000256" key="5">
    <source>
        <dbReference type="PIRSR" id="PIRSR000137-2"/>
    </source>
</evidence>
<name>U5EVL2_9DIPT</name>
<comment type="similarity">
    <text evidence="2 6">Belongs to the GMC oxidoreductase family.</text>
</comment>
<accession>U5EVL2</accession>
<dbReference type="InterPro" id="IPR000172">
    <property type="entry name" value="GMC_OxRdtase_N"/>
</dbReference>
<dbReference type="InterPro" id="IPR012132">
    <property type="entry name" value="GMC_OxRdtase"/>
</dbReference>
<dbReference type="SUPFAM" id="SSF51905">
    <property type="entry name" value="FAD/NAD(P)-binding domain"/>
    <property type="match status" value="1"/>
</dbReference>
<sequence>MEALLGQCAQQSVGPANQLFGLLIQTLLAAQCGISSPDYWPKDYGPTALEKGLEEYDFIVVGAGSAGSVVANRLSENPNWKVLLLEAGGDPPIESEVPLLYMNTIRTTYDWNYTIERQDGLHKNLFWPRGKMLGGSSSMNGLLYFRGNSRDYDQWEEMGNPTWGWNDVLHYFKKSENNQEEYVVENYSNYHAAGGLLNLSNFHSTGYIKDVLSVAAEELQQLEHDQCTGDHYVGYCNALGIVSQGKRQSTAKAFLVSAKDRPNLHIIKNALVTKIDINKKGVTQGIQFDIGTKKGLKAKTKREVIVSAGAVNTPQLLMLSGIGPKIELEKFNIPVISDLPVGENLQDHMIAPVFIGLHKSRPSEFDVTETMDHLFSYLKYGLGKFSTAGQLEFIGFINTEDPKSKYPDIQFHHVHFQKNHPDFKQLLFATQYTEEAAKQLVELNKKMELLLVLVTLLNPKSVGSIKLKSSNPHEHPKIFTNYFTDKDNYDIRTLTNGIKFVEKMAQTKAFKDHEGEFIRLNIADCKQFKFDSNEYWNCYIRHTFKTCYHPAGTAKMGPSNDKTSVVDSGLKVRGVKGLRVADTSIMPNVISGNTHAPAMMIGEKASDLVKDDWINGNARAEL</sequence>
<dbReference type="InterPro" id="IPR036188">
    <property type="entry name" value="FAD/NAD-bd_sf"/>
</dbReference>
<keyword evidence="4 5" id="KW-0274">FAD</keyword>
<evidence type="ECO:0000259" key="7">
    <source>
        <dbReference type="PROSITE" id="PS00623"/>
    </source>
</evidence>
<dbReference type="GO" id="GO:0050660">
    <property type="term" value="F:flavin adenine dinucleotide binding"/>
    <property type="evidence" value="ECO:0007669"/>
    <property type="project" value="InterPro"/>
</dbReference>
<dbReference type="InterPro" id="IPR007867">
    <property type="entry name" value="GMC_OxRtase_C"/>
</dbReference>
<dbReference type="SUPFAM" id="SSF54373">
    <property type="entry name" value="FAD-linked reductases, C-terminal domain"/>
    <property type="match status" value="1"/>
</dbReference>
<dbReference type="Pfam" id="PF05199">
    <property type="entry name" value="GMC_oxred_C"/>
    <property type="match status" value="1"/>
</dbReference>
<evidence type="ECO:0000259" key="8">
    <source>
        <dbReference type="PROSITE" id="PS00624"/>
    </source>
</evidence>
<dbReference type="Gene3D" id="3.50.50.60">
    <property type="entry name" value="FAD/NAD(P)-binding domain"/>
    <property type="match status" value="1"/>
</dbReference>
<dbReference type="PIRSF" id="PIRSF000137">
    <property type="entry name" value="Alcohol_oxidase"/>
    <property type="match status" value="1"/>
</dbReference>
<dbReference type="PROSITE" id="PS00624">
    <property type="entry name" value="GMC_OXRED_2"/>
    <property type="match status" value="1"/>
</dbReference>
<keyword evidence="3 6" id="KW-0285">Flavoprotein</keyword>
<dbReference type="PANTHER" id="PTHR11552:SF147">
    <property type="entry name" value="CHOLINE DEHYDROGENASE, MITOCHONDRIAL"/>
    <property type="match status" value="1"/>
</dbReference>
<dbReference type="EMBL" id="GANO01001829">
    <property type="protein sequence ID" value="JAB58042.1"/>
    <property type="molecule type" value="mRNA"/>
</dbReference>
<dbReference type="PROSITE" id="PS00623">
    <property type="entry name" value="GMC_OXRED_1"/>
    <property type="match status" value="1"/>
</dbReference>
<organism evidence="9">
    <name type="scientific">Corethrella appendiculata</name>
    <dbReference type="NCBI Taxonomy" id="1370023"/>
    <lineage>
        <taxon>Eukaryota</taxon>
        <taxon>Metazoa</taxon>
        <taxon>Ecdysozoa</taxon>
        <taxon>Arthropoda</taxon>
        <taxon>Hexapoda</taxon>
        <taxon>Insecta</taxon>
        <taxon>Pterygota</taxon>
        <taxon>Neoptera</taxon>
        <taxon>Endopterygota</taxon>
        <taxon>Diptera</taxon>
        <taxon>Nematocera</taxon>
        <taxon>Culicoidea</taxon>
        <taxon>Chaoboridae</taxon>
        <taxon>Corethrella</taxon>
    </lineage>
</organism>
<evidence type="ECO:0000313" key="9">
    <source>
        <dbReference type="EMBL" id="JAB58042.1"/>
    </source>
</evidence>
<evidence type="ECO:0000256" key="2">
    <source>
        <dbReference type="ARBA" id="ARBA00010790"/>
    </source>
</evidence>